<reference evidence="9" key="1">
    <citation type="journal article" date="2022" name="IScience">
        <title>Evolution of zygomycete secretomes and the origins of terrestrial fungal ecologies.</title>
        <authorList>
            <person name="Chang Y."/>
            <person name="Wang Y."/>
            <person name="Mondo S."/>
            <person name="Ahrendt S."/>
            <person name="Andreopoulos W."/>
            <person name="Barry K."/>
            <person name="Beard J."/>
            <person name="Benny G.L."/>
            <person name="Blankenship S."/>
            <person name="Bonito G."/>
            <person name="Cuomo C."/>
            <person name="Desiro A."/>
            <person name="Gervers K.A."/>
            <person name="Hundley H."/>
            <person name="Kuo A."/>
            <person name="LaButti K."/>
            <person name="Lang B.F."/>
            <person name="Lipzen A."/>
            <person name="O'Donnell K."/>
            <person name="Pangilinan J."/>
            <person name="Reynolds N."/>
            <person name="Sandor L."/>
            <person name="Smith M.E."/>
            <person name="Tsang A."/>
            <person name="Grigoriev I.V."/>
            <person name="Stajich J.E."/>
            <person name="Spatafora J.W."/>
        </authorList>
    </citation>
    <scope>NUCLEOTIDE SEQUENCE</scope>
    <source>
        <strain evidence="9">RSA 2281</strain>
    </source>
</reference>
<proteinExistence type="inferred from homology"/>
<dbReference type="InterPro" id="IPR039113">
    <property type="entry name" value="ATG29"/>
</dbReference>
<gene>
    <name evidence="9" type="ORF">BDA99DRAFT_521975</name>
</gene>
<comment type="subcellular location">
    <subcellularLocation>
        <location evidence="1">Preautophagosomal structure</location>
    </subcellularLocation>
</comment>
<feature type="compositionally biased region" description="Polar residues" evidence="7">
    <location>
        <begin position="292"/>
        <end position="301"/>
    </location>
</feature>
<dbReference type="InterPro" id="IPR039362">
    <property type="entry name" value="ATG29_sf"/>
</dbReference>
<dbReference type="Pfam" id="PF18388">
    <property type="entry name" value="ATG29_N"/>
    <property type="match status" value="1"/>
</dbReference>
<evidence type="ECO:0000256" key="7">
    <source>
        <dbReference type="SAM" id="MobiDB-lite"/>
    </source>
</evidence>
<dbReference type="Proteomes" id="UP001209540">
    <property type="component" value="Unassembled WGS sequence"/>
</dbReference>
<feature type="region of interest" description="Disordered" evidence="7">
    <location>
        <begin position="87"/>
        <end position="193"/>
    </location>
</feature>
<feature type="compositionally biased region" description="Low complexity" evidence="7">
    <location>
        <begin position="308"/>
        <end position="326"/>
    </location>
</feature>
<dbReference type="Gene3D" id="1.10.10.2570">
    <property type="match status" value="1"/>
</dbReference>
<organism evidence="9 10">
    <name type="scientific">Phascolomyces articulosus</name>
    <dbReference type="NCBI Taxonomy" id="60185"/>
    <lineage>
        <taxon>Eukaryota</taxon>
        <taxon>Fungi</taxon>
        <taxon>Fungi incertae sedis</taxon>
        <taxon>Mucoromycota</taxon>
        <taxon>Mucoromycotina</taxon>
        <taxon>Mucoromycetes</taxon>
        <taxon>Mucorales</taxon>
        <taxon>Lichtheimiaceae</taxon>
        <taxon>Phascolomyces</taxon>
    </lineage>
</organism>
<evidence type="ECO:0000313" key="9">
    <source>
        <dbReference type="EMBL" id="KAI9251474.1"/>
    </source>
</evidence>
<feature type="compositionally biased region" description="Pro residues" evidence="7">
    <location>
        <begin position="180"/>
        <end position="190"/>
    </location>
</feature>
<feature type="compositionally biased region" description="Polar residues" evidence="7">
    <location>
        <begin position="158"/>
        <end position="167"/>
    </location>
</feature>
<evidence type="ECO:0000256" key="2">
    <source>
        <dbReference type="ARBA" id="ARBA00010082"/>
    </source>
</evidence>
<evidence type="ECO:0000256" key="4">
    <source>
        <dbReference type="ARBA" id="ARBA00022448"/>
    </source>
</evidence>
<evidence type="ECO:0000256" key="3">
    <source>
        <dbReference type="ARBA" id="ARBA00013784"/>
    </source>
</evidence>
<comment type="similarity">
    <text evidence="2">Belongs to the ATG29 family.</text>
</comment>
<keyword evidence="10" id="KW-1185">Reference proteome</keyword>
<keyword evidence="5" id="KW-0653">Protein transport</keyword>
<accession>A0AAD5JSA7</accession>
<dbReference type="EMBL" id="JAIXMP010000030">
    <property type="protein sequence ID" value="KAI9251474.1"/>
    <property type="molecule type" value="Genomic_DNA"/>
</dbReference>
<evidence type="ECO:0000256" key="6">
    <source>
        <dbReference type="ARBA" id="ARBA00023006"/>
    </source>
</evidence>
<dbReference type="AlphaFoldDB" id="A0AAD5JSA7"/>
<feature type="compositionally biased region" description="Acidic residues" evidence="7">
    <location>
        <begin position="237"/>
        <end position="249"/>
    </location>
</feature>
<keyword evidence="6" id="KW-0072">Autophagy</keyword>
<comment type="caution">
    <text evidence="9">The sequence shown here is derived from an EMBL/GenBank/DDBJ whole genome shotgun (WGS) entry which is preliminary data.</text>
</comment>
<dbReference type="GO" id="GO:0000407">
    <property type="term" value="C:phagophore assembly site"/>
    <property type="evidence" value="ECO:0007669"/>
    <property type="project" value="UniProtKB-SubCell"/>
</dbReference>
<name>A0AAD5JSA7_9FUNG</name>
<feature type="compositionally biased region" description="Polar residues" evidence="7">
    <location>
        <begin position="209"/>
        <end position="227"/>
    </location>
</feature>
<keyword evidence="4" id="KW-0813">Transport</keyword>
<evidence type="ECO:0000256" key="5">
    <source>
        <dbReference type="ARBA" id="ARBA00022927"/>
    </source>
</evidence>
<dbReference type="GO" id="GO:0015031">
    <property type="term" value="P:protein transport"/>
    <property type="evidence" value="ECO:0007669"/>
    <property type="project" value="UniProtKB-KW"/>
</dbReference>
<evidence type="ECO:0000313" key="10">
    <source>
        <dbReference type="Proteomes" id="UP001209540"/>
    </source>
</evidence>
<dbReference type="InterPro" id="IPR040666">
    <property type="entry name" value="Atg29_N"/>
</dbReference>
<feature type="compositionally biased region" description="Low complexity" evidence="7">
    <location>
        <begin position="120"/>
        <end position="141"/>
    </location>
</feature>
<dbReference type="PANTHER" id="PTHR40012">
    <property type="entry name" value="AUTOPHAGY-RELATED PROTEIN 29"/>
    <property type="match status" value="1"/>
</dbReference>
<evidence type="ECO:0000259" key="8">
    <source>
        <dbReference type="Pfam" id="PF18388"/>
    </source>
</evidence>
<sequence>MTLEKDTLHVVIRLPFKRPPNFVEPPPILWTDEMEQQLRQYMSQKHTDWNYIAEQLRVPSSYLIRHAAFIYETQLLGIKQFRFLNEVGKTTTPPPPSSSTSSSHHNHRRNVSSPSRPPSRRQTPSSTTPTATIIQQQQQQQLDGPILDKGKSPVDSMMLSTISNIAPRNSAPTPQQQYSTPPPAPSPLVPPSNDIASVIEESLYTSFASQKSSRTYYSPQQSMGITSDSDKDKEGDHEDEDEDEEDAVEITEQFQNLQMEEEPAFLPVRTQESSSSSSPSIRPREQRRLAFSTFSSRSNKPSNHRKTSSSSSRAGESTGSSLDWSDSSITQSALEDALLSKFNHGSKMSSLALSRKYPTDQGKSNDT</sequence>
<feature type="compositionally biased region" description="Low complexity" evidence="7">
    <location>
        <begin position="170"/>
        <end position="179"/>
    </location>
</feature>
<dbReference type="PANTHER" id="PTHR40012:SF1">
    <property type="entry name" value="AUTOPHAGY-RELATED PROTEIN 29"/>
    <property type="match status" value="1"/>
</dbReference>
<feature type="domain" description="Atg29 N-terminal" evidence="8">
    <location>
        <begin position="9"/>
        <end position="58"/>
    </location>
</feature>
<dbReference type="GO" id="GO:0000045">
    <property type="term" value="P:autophagosome assembly"/>
    <property type="evidence" value="ECO:0007669"/>
    <property type="project" value="InterPro"/>
</dbReference>
<protein>
    <recommendedName>
        <fullName evidence="3">Autophagy-related protein 29</fullName>
    </recommendedName>
</protein>
<feature type="region of interest" description="Disordered" evidence="7">
    <location>
        <begin position="345"/>
        <end position="367"/>
    </location>
</feature>
<feature type="region of interest" description="Disordered" evidence="7">
    <location>
        <begin position="209"/>
        <end position="326"/>
    </location>
</feature>
<reference evidence="9" key="2">
    <citation type="submission" date="2023-02" db="EMBL/GenBank/DDBJ databases">
        <authorList>
            <consortium name="DOE Joint Genome Institute"/>
            <person name="Mondo S.J."/>
            <person name="Chang Y."/>
            <person name="Wang Y."/>
            <person name="Ahrendt S."/>
            <person name="Andreopoulos W."/>
            <person name="Barry K."/>
            <person name="Beard J."/>
            <person name="Benny G.L."/>
            <person name="Blankenship S."/>
            <person name="Bonito G."/>
            <person name="Cuomo C."/>
            <person name="Desiro A."/>
            <person name="Gervers K.A."/>
            <person name="Hundley H."/>
            <person name="Kuo A."/>
            <person name="LaButti K."/>
            <person name="Lang B.F."/>
            <person name="Lipzen A."/>
            <person name="O'Donnell K."/>
            <person name="Pangilinan J."/>
            <person name="Reynolds N."/>
            <person name="Sandor L."/>
            <person name="Smith M.W."/>
            <person name="Tsang A."/>
            <person name="Grigoriev I.V."/>
            <person name="Stajich J.E."/>
            <person name="Spatafora J.W."/>
        </authorList>
    </citation>
    <scope>NUCLEOTIDE SEQUENCE</scope>
    <source>
        <strain evidence="9">RSA 2281</strain>
    </source>
</reference>
<evidence type="ECO:0000256" key="1">
    <source>
        <dbReference type="ARBA" id="ARBA00004329"/>
    </source>
</evidence>
<feature type="compositionally biased region" description="Low complexity" evidence="7">
    <location>
        <begin position="271"/>
        <end position="281"/>
    </location>
</feature>